<feature type="signal peptide" evidence="1">
    <location>
        <begin position="1"/>
        <end position="23"/>
    </location>
</feature>
<dbReference type="Proteomes" id="UP001161390">
    <property type="component" value="Unassembled WGS sequence"/>
</dbReference>
<dbReference type="InterPro" id="IPR029052">
    <property type="entry name" value="Metallo-depent_PP-like"/>
</dbReference>
<proteinExistence type="predicted"/>
<comment type="caution">
    <text evidence="4">The sequence shown here is derived from an EMBL/GenBank/DDBJ whole genome shotgun (WGS) entry which is preliminary data.</text>
</comment>
<dbReference type="CDD" id="cd07389">
    <property type="entry name" value="MPP_PhoD"/>
    <property type="match status" value="1"/>
</dbReference>
<name>A0ABQ5V222_9PROT</name>
<feature type="chain" id="PRO_5047401163" evidence="1">
    <location>
        <begin position="24"/>
        <end position="560"/>
    </location>
</feature>
<gene>
    <name evidence="4" type="ORF">GCM10007854_25590</name>
</gene>
<feature type="domain" description="PhoD-like phosphatase metallophosphatase" evidence="2">
    <location>
        <begin position="143"/>
        <end position="527"/>
    </location>
</feature>
<dbReference type="InterPro" id="IPR032093">
    <property type="entry name" value="PhoD_N"/>
</dbReference>
<dbReference type="EMBL" id="BSNJ01000005">
    <property type="protein sequence ID" value="GLQ21604.1"/>
    <property type="molecule type" value="Genomic_DNA"/>
</dbReference>
<dbReference type="InterPro" id="IPR018946">
    <property type="entry name" value="PhoD-like_MPP"/>
</dbReference>
<dbReference type="InterPro" id="IPR006311">
    <property type="entry name" value="TAT_signal"/>
</dbReference>
<reference evidence="4" key="2">
    <citation type="submission" date="2023-01" db="EMBL/GenBank/DDBJ databases">
        <title>Draft genome sequence of Algimonas porphyrae strain NBRC 108216.</title>
        <authorList>
            <person name="Sun Q."/>
            <person name="Mori K."/>
        </authorList>
    </citation>
    <scope>NUCLEOTIDE SEQUENCE</scope>
    <source>
        <strain evidence="4">NBRC 108216</strain>
    </source>
</reference>
<dbReference type="RefSeq" id="WP_284373331.1">
    <property type="nucleotide sequence ID" value="NZ_BSNJ01000005.1"/>
</dbReference>
<dbReference type="Gene3D" id="2.60.40.380">
    <property type="entry name" value="Purple acid phosphatase-like, N-terminal"/>
    <property type="match status" value="1"/>
</dbReference>
<dbReference type="PANTHER" id="PTHR43606">
    <property type="entry name" value="PHOSPHATASE, PUTATIVE (AFU_ORTHOLOGUE AFUA_6G08710)-RELATED"/>
    <property type="match status" value="1"/>
</dbReference>
<evidence type="ECO:0000313" key="5">
    <source>
        <dbReference type="Proteomes" id="UP001161390"/>
    </source>
</evidence>
<sequence>MRISRRGALRSTLLGGLATGLSACTTTGTGTRAEPNGAQFDHGVASGEPSENGFLIWTRITWVNAPAGAVDLRYEIATNADFTDIAYRGDTRTSAQRDWTVKAETRSLRSGETYYYRFLIGDAVSPTGRSRTLPTGMVSAARFAVVSCSNYAFGHFNVYDAIAQRDDVDAVIHLGDYIYEYSTAGYGGAVSRQIGREHQPDKEIVTLSDYRTRHAQYKSDAGSQAMHAAHPLIPIWDDHETTNNSWEGGAENHDLGEGDWNERRSAALRAYYEWMPVRDPARGQAAEELIRDFQWGDLVTLATLETRLMARSEQLDYAVIGAELATPEGLEKFKTVDLVDPSRELLGRPQSERLTQTMTESVASGTRWRVLANQIIMAEVTTPNLTPIADSPAIAELEKVVPQIRDFIALTTLDIPLNLDAWDGYPAARERFYAAMAEAGATDLIVLTGDTHEWWANELRDNSGRRMGVELGTNAVTSPGSSSYFGPEASTYSALLAERNPMVRHHDPDGKGYIDLSLDRDEAKATFIAVDNILSLDYAAAPRATFDIIRTDASLALNKR</sequence>
<evidence type="ECO:0000256" key="1">
    <source>
        <dbReference type="SAM" id="SignalP"/>
    </source>
</evidence>
<evidence type="ECO:0000259" key="2">
    <source>
        <dbReference type="Pfam" id="PF09423"/>
    </source>
</evidence>
<dbReference type="InterPro" id="IPR052900">
    <property type="entry name" value="Phospholipid_Metab_Enz"/>
</dbReference>
<keyword evidence="5" id="KW-1185">Reference proteome</keyword>
<protein>
    <submittedName>
        <fullName evidence="4">Alkaline phosphatase</fullName>
    </submittedName>
</protein>
<organism evidence="4 5">
    <name type="scientific">Algimonas porphyrae</name>
    <dbReference type="NCBI Taxonomy" id="1128113"/>
    <lineage>
        <taxon>Bacteria</taxon>
        <taxon>Pseudomonadati</taxon>
        <taxon>Pseudomonadota</taxon>
        <taxon>Alphaproteobacteria</taxon>
        <taxon>Maricaulales</taxon>
        <taxon>Robiginitomaculaceae</taxon>
        <taxon>Algimonas</taxon>
    </lineage>
</organism>
<evidence type="ECO:0000259" key="3">
    <source>
        <dbReference type="Pfam" id="PF16655"/>
    </source>
</evidence>
<dbReference type="Pfam" id="PF16655">
    <property type="entry name" value="PhoD_N"/>
    <property type="match status" value="1"/>
</dbReference>
<dbReference type="Gene3D" id="3.60.21.70">
    <property type="entry name" value="PhoD-like phosphatase"/>
    <property type="match status" value="1"/>
</dbReference>
<feature type="domain" description="Phospholipase D N-terminal" evidence="3">
    <location>
        <begin position="42"/>
        <end position="132"/>
    </location>
</feature>
<dbReference type="InterPro" id="IPR038607">
    <property type="entry name" value="PhoD-like_sf"/>
</dbReference>
<dbReference type="SUPFAM" id="SSF56300">
    <property type="entry name" value="Metallo-dependent phosphatases"/>
    <property type="match status" value="1"/>
</dbReference>
<dbReference type="PROSITE" id="PS51318">
    <property type="entry name" value="TAT"/>
    <property type="match status" value="1"/>
</dbReference>
<reference evidence="4" key="1">
    <citation type="journal article" date="2014" name="Int. J. Syst. Evol. Microbiol.">
        <title>Complete genome of a new Firmicutes species belonging to the dominant human colonic microbiota ('Ruminococcus bicirculans') reveals two chromosomes and a selective capacity to utilize plant glucans.</title>
        <authorList>
            <consortium name="NISC Comparative Sequencing Program"/>
            <person name="Wegmann U."/>
            <person name="Louis P."/>
            <person name="Goesmann A."/>
            <person name="Henrissat B."/>
            <person name="Duncan S.H."/>
            <person name="Flint H.J."/>
        </authorList>
    </citation>
    <scope>NUCLEOTIDE SEQUENCE</scope>
    <source>
        <strain evidence="4">NBRC 108216</strain>
    </source>
</reference>
<dbReference type="Pfam" id="PF09423">
    <property type="entry name" value="PhoD"/>
    <property type="match status" value="1"/>
</dbReference>
<keyword evidence="1" id="KW-0732">Signal</keyword>
<accession>A0ABQ5V222</accession>
<dbReference type="PROSITE" id="PS51257">
    <property type="entry name" value="PROKAR_LIPOPROTEIN"/>
    <property type="match status" value="1"/>
</dbReference>
<dbReference type="PANTHER" id="PTHR43606:SF2">
    <property type="entry name" value="ALKALINE PHOSPHATASE FAMILY PROTEIN (AFU_ORTHOLOGUE AFUA_5G03860)"/>
    <property type="match status" value="1"/>
</dbReference>
<evidence type="ECO:0000313" key="4">
    <source>
        <dbReference type="EMBL" id="GLQ21604.1"/>
    </source>
</evidence>